<dbReference type="Pfam" id="PF01541">
    <property type="entry name" value="GIY-YIG"/>
    <property type="match status" value="1"/>
</dbReference>
<dbReference type="InterPro" id="IPR000305">
    <property type="entry name" value="GIY-YIG_endonuc"/>
</dbReference>
<evidence type="ECO:0000259" key="1">
    <source>
        <dbReference type="PROSITE" id="PS50164"/>
    </source>
</evidence>
<reference evidence="3" key="1">
    <citation type="submission" date="2016-07" db="EMBL/GenBank/DDBJ databases">
        <authorList>
            <person name="Florea S."/>
            <person name="Webb J.S."/>
            <person name="Jaromczyk J."/>
            <person name="Schardl C.L."/>
        </authorList>
    </citation>
    <scope>NUCLEOTIDE SEQUENCE [LARGE SCALE GENOMIC DNA]</scope>
    <source>
        <strain evidence="3">Z6</strain>
    </source>
</reference>
<reference evidence="2 3" key="2">
    <citation type="submission" date="2016-08" db="EMBL/GenBank/DDBJ databases">
        <title>Orenia metallireducens sp. nov. strain Z6, a Novel Metal-reducing Firmicute from the Deep Subsurface.</title>
        <authorList>
            <person name="Maxim B.I."/>
            <person name="Kenneth K."/>
            <person name="Flynn T.M."/>
            <person name="Oloughlin E.J."/>
            <person name="Locke R.A."/>
            <person name="Weber J.R."/>
            <person name="Egan S.M."/>
            <person name="Mackie R.I."/>
            <person name="Cann I.K."/>
        </authorList>
    </citation>
    <scope>NUCLEOTIDE SEQUENCE [LARGE SCALE GENOMIC DNA]</scope>
    <source>
        <strain evidence="2 3">Z6</strain>
    </source>
</reference>
<sequence length="131" mass="15005">MNKKQIFFEKIVTDEAQVITNKIKSKLKSISIDKVISSDGRSKESPEVCKSGSFVYLLYDKNDKLLYVGETGTSIRKRLKGHGGGSHKGKPWYKRIKTIKYYKGDAKVFDEKKRKFVEQAFSIALNPEFYG</sequence>
<protein>
    <recommendedName>
        <fullName evidence="1">GIY-YIG domain-containing protein</fullName>
    </recommendedName>
</protein>
<evidence type="ECO:0000313" key="3">
    <source>
        <dbReference type="Proteomes" id="UP000093514"/>
    </source>
</evidence>
<dbReference type="RefSeq" id="WP_068718595.1">
    <property type="nucleotide sequence ID" value="NZ_LWDV01000009.1"/>
</dbReference>
<proteinExistence type="predicted"/>
<keyword evidence="3" id="KW-1185">Reference proteome</keyword>
<dbReference type="EMBL" id="LWDV01000009">
    <property type="protein sequence ID" value="OCL26602.1"/>
    <property type="molecule type" value="Genomic_DNA"/>
</dbReference>
<name>A0A1C0A8N8_9FIRM</name>
<organism evidence="2 3">
    <name type="scientific">Orenia metallireducens</name>
    <dbReference type="NCBI Taxonomy" id="1413210"/>
    <lineage>
        <taxon>Bacteria</taxon>
        <taxon>Bacillati</taxon>
        <taxon>Bacillota</taxon>
        <taxon>Clostridia</taxon>
        <taxon>Halanaerobiales</taxon>
        <taxon>Halobacteroidaceae</taxon>
        <taxon>Orenia</taxon>
    </lineage>
</organism>
<dbReference type="PROSITE" id="PS50164">
    <property type="entry name" value="GIY_YIG"/>
    <property type="match status" value="1"/>
</dbReference>
<dbReference type="SUPFAM" id="SSF82771">
    <property type="entry name" value="GIY-YIG endonuclease"/>
    <property type="match status" value="1"/>
</dbReference>
<evidence type="ECO:0000313" key="2">
    <source>
        <dbReference type="EMBL" id="OCL26602.1"/>
    </source>
</evidence>
<dbReference type="AlphaFoldDB" id="A0A1C0A8N8"/>
<accession>A0A1C0A8N8</accession>
<comment type="caution">
    <text evidence="2">The sequence shown here is derived from an EMBL/GenBank/DDBJ whole genome shotgun (WGS) entry which is preliminary data.</text>
</comment>
<dbReference type="InterPro" id="IPR035901">
    <property type="entry name" value="GIY-YIG_endonuc_sf"/>
</dbReference>
<dbReference type="Gene3D" id="3.40.1440.10">
    <property type="entry name" value="GIY-YIG endonuclease"/>
    <property type="match status" value="1"/>
</dbReference>
<feature type="domain" description="GIY-YIG" evidence="1">
    <location>
        <begin position="51"/>
        <end position="131"/>
    </location>
</feature>
<gene>
    <name evidence="2" type="ORF">U472_11500</name>
</gene>
<dbReference type="Proteomes" id="UP000093514">
    <property type="component" value="Unassembled WGS sequence"/>
</dbReference>